<dbReference type="Proteomes" id="UP000183982">
    <property type="component" value="Unassembled WGS sequence"/>
</dbReference>
<proteinExistence type="predicted"/>
<accession>A0A1M6MFH9</accession>
<gene>
    <name evidence="1" type="ORF">SAMN05444000_113132</name>
</gene>
<evidence type="ECO:0000313" key="2">
    <source>
        <dbReference type="Proteomes" id="UP000183982"/>
    </source>
</evidence>
<reference evidence="2" key="1">
    <citation type="submission" date="2016-11" db="EMBL/GenBank/DDBJ databases">
        <authorList>
            <person name="Varghese N."/>
            <person name="Submissions S."/>
        </authorList>
    </citation>
    <scope>NUCLEOTIDE SEQUENCE [LARGE SCALE GENOMIC DNA]</scope>
    <source>
        <strain evidence="2">DSM 100564</strain>
    </source>
</reference>
<sequence>MPDTHSTQIGSIPENGRFPEVNWYSFCDFIVTLLVL</sequence>
<dbReference type="EMBL" id="FQZQ01000013">
    <property type="protein sequence ID" value="SHJ82188.1"/>
    <property type="molecule type" value="Genomic_DNA"/>
</dbReference>
<organism evidence="1 2">
    <name type="scientific">Shimia gijangensis</name>
    <dbReference type="NCBI Taxonomy" id="1470563"/>
    <lineage>
        <taxon>Bacteria</taxon>
        <taxon>Pseudomonadati</taxon>
        <taxon>Pseudomonadota</taxon>
        <taxon>Alphaproteobacteria</taxon>
        <taxon>Rhodobacterales</taxon>
        <taxon>Roseobacteraceae</taxon>
    </lineage>
</organism>
<protein>
    <submittedName>
        <fullName evidence="1">Uncharacterized protein</fullName>
    </submittedName>
</protein>
<name>A0A1M6MFH9_9RHOB</name>
<evidence type="ECO:0000313" key="1">
    <source>
        <dbReference type="EMBL" id="SHJ82188.1"/>
    </source>
</evidence>
<keyword evidence="2" id="KW-1185">Reference proteome</keyword>
<dbReference type="AlphaFoldDB" id="A0A1M6MFH9"/>